<keyword evidence="2" id="KW-1185">Reference proteome</keyword>
<name>A0AAD5C4J6_AMBAR</name>
<evidence type="ECO:0000313" key="2">
    <source>
        <dbReference type="Proteomes" id="UP001206925"/>
    </source>
</evidence>
<sequence length="51" mass="5435">MPKSAPPLNTAHHSYLPRVTGMIRGSFHRAICLRRSGTGYGTTGLLVGANI</sequence>
<evidence type="ECO:0000313" key="1">
    <source>
        <dbReference type="EMBL" id="KAI7735062.1"/>
    </source>
</evidence>
<comment type="caution">
    <text evidence="1">The sequence shown here is derived from an EMBL/GenBank/DDBJ whole genome shotgun (WGS) entry which is preliminary data.</text>
</comment>
<accession>A0AAD5C4J6</accession>
<proteinExistence type="predicted"/>
<dbReference type="EMBL" id="JAMZMK010009571">
    <property type="protein sequence ID" value="KAI7735062.1"/>
    <property type="molecule type" value="Genomic_DNA"/>
</dbReference>
<dbReference type="AlphaFoldDB" id="A0AAD5C4J6"/>
<gene>
    <name evidence="1" type="ORF">M8C21_019319</name>
</gene>
<organism evidence="1 2">
    <name type="scientific">Ambrosia artemisiifolia</name>
    <name type="common">Common ragweed</name>
    <dbReference type="NCBI Taxonomy" id="4212"/>
    <lineage>
        <taxon>Eukaryota</taxon>
        <taxon>Viridiplantae</taxon>
        <taxon>Streptophyta</taxon>
        <taxon>Embryophyta</taxon>
        <taxon>Tracheophyta</taxon>
        <taxon>Spermatophyta</taxon>
        <taxon>Magnoliopsida</taxon>
        <taxon>eudicotyledons</taxon>
        <taxon>Gunneridae</taxon>
        <taxon>Pentapetalae</taxon>
        <taxon>asterids</taxon>
        <taxon>campanulids</taxon>
        <taxon>Asterales</taxon>
        <taxon>Asteraceae</taxon>
        <taxon>Asteroideae</taxon>
        <taxon>Heliantheae alliance</taxon>
        <taxon>Heliantheae</taxon>
        <taxon>Ambrosia</taxon>
    </lineage>
</organism>
<reference evidence="1" key="1">
    <citation type="submission" date="2022-06" db="EMBL/GenBank/DDBJ databases">
        <title>Uncovering the hologenomic basis of an extraordinary plant invasion.</title>
        <authorList>
            <person name="Bieker V.C."/>
            <person name="Martin M.D."/>
            <person name="Gilbert T."/>
            <person name="Hodgins K."/>
            <person name="Battlay P."/>
            <person name="Petersen B."/>
            <person name="Wilson J."/>
        </authorList>
    </citation>
    <scope>NUCLEOTIDE SEQUENCE</scope>
    <source>
        <strain evidence="1">AA19_3_7</strain>
        <tissue evidence="1">Leaf</tissue>
    </source>
</reference>
<protein>
    <submittedName>
        <fullName evidence="1">Uncharacterized protein</fullName>
    </submittedName>
</protein>
<dbReference type="Proteomes" id="UP001206925">
    <property type="component" value="Unassembled WGS sequence"/>
</dbReference>